<dbReference type="AlphaFoldDB" id="A0A2M8WUH1"/>
<dbReference type="GO" id="GO:0005886">
    <property type="term" value="C:plasma membrane"/>
    <property type="evidence" value="ECO:0007669"/>
    <property type="project" value="UniProtKB-SubCell"/>
</dbReference>
<protein>
    <submittedName>
        <fullName evidence="9">Nucleoside-binding protein</fullName>
    </submittedName>
</protein>
<comment type="similarity">
    <text evidence="2">Belongs to the BMP lipoprotein family.</text>
</comment>
<dbReference type="Pfam" id="PF02608">
    <property type="entry name" value="Bmp"/>
    <property type="match status" value="1"/>
</dbReference>
<keyword evidence="10" id="KW-1185">Reference proteome</keyword>
<dbReference type="Gene3D" id="3.40.50.2300">
    <property type="match status" value="2"/>
</dbReference>
<dbReference type="PROSITE" id="PS51257">
    <property type="entry name" value="PROKAR_LIPOPROTEIN"/>
    <property type="match status" value="1"/>
</dbReference>
<feature type="signal peptide" evidence="7">
    <location>
        <begin position="1"/>
        <end position="19"/>
    </location>
</feature>
<dbReference type="Proteomes" id="UP000231586">
    <property type="component" value="Unassembled WGS sequence"/>
</dbReference>
<sequence length="368" mass="37689">MKNVMRAGVIGAAAALALAACGQAPDEGGSTTAGGKSDFKGCVVSDSGGFNDKSFNESAYNGLLDAQKELGIQTAQAESKADDQYATNISNLQSQNCNIIVTVGFKLATATGDAAQKSPDTKFAIVDSPATDAKGKALDLDNVKSIQFDTAQAAFLAGYLAAGMTKTGVVGTFGGLQIPTVTVFMDGFADGVAKYNEVKGKSVKVEGWNKETQKGLFDGGDHPFDAGSGKSNADTLIDSKNADIILPVAGGAGVDALTAAKDAGDVSVIWVDSDGTLTNPDATSLIMTSVMKEISTAVDSVVTDTANGSFDNTPYVGTLENKGVGLAPYHDFASKIPQDLQDEVTQLQQDIISGKIVVQSDGSPKSGS</sequence>
<dbReference type="InterPro" id="IPR028082">
    <property type="entry name" value="Peripla_BP_I"/>
</dbReference>
<evidence type="ECO:0000256" key="5">
    <source>
        <dbReference type="ARBA" id="ARBA00023136"/>
    </source>
</evidence>
<comment type="caution">
    <text evidence="9">The sequence shown here is derived from an EMBL/GenBank/DDBJ whole genome shotgun (WGS) entry which is preliminary data.</text>
</comment>
<evidence type="ECO:0000256" key="7">
    <source>
        <dbReference type="SAM" id="SignalP"/>
    </source>
</evidence>
<name>A0A2M8WUH1_9MICO</name>
<dbReference type="PANTHER" id="PTHR34296">
    <property type="entry name" value="TRANSCRIPTIONAL ACTIVATOR PROTEIN MED"/>
    <property type="match status" value="1"/>
</dbReference>
<feature type="domain" description="ABC transporter substrate-binding protein PnrA-like" evidence="8">
    <location>
        <begin position="43"/>
        <end position="359"/>
    </location>
</feature>
<dbReference type="PANTHER" id="PTHR34296:SF2">
    <property type="entry name" value="ABC TRANSPORTER GUANOSINE-BINDING PROTEIN NUPN"/>
    <property type="match status" value="1"/>
</dbReference>
<keyword evidence="4 7" id="KW-0732">Signal</keyword>
<comment type="subcellular location">
    <subcellularLocation>
        <location evidence="1">Cell membrane</location>
        <topology evidence="1">Lipid-anchor</topology>
    </subcellularLocation>
</comment>
<evidence type="ECO:0000259" key="8">
    <source>
        <dbReference type="Pfam" id="PF02608"/>
    </source>
</evidence>
<evidence type="ECO:0000313" key="10">
    <source>
        <dbReference type="Proteomes" id="UP000231586"/>
    </source>
</evidence>
<dbReference type="InterPro" id="IPR050957">
    <property type="entry name" value="BMP_lipoprotein"/>
</dbReference>
<evidence type="ECO:0000256" key="1">
    <source>
        <dbReference type="ARBA" id="ARBA00004193"/>
    </source>
</evidence>
<keyword evidence="6" id="KW-0449">Lipoprotein</keyword>
<evidence type="ECO:0000256" key="3">
    <source>
        <dbReference type="ARBA" id="ARBA00022475"/>
    </source>
</evidence>
<dbReference type="EMBL" id="PGTZ01000006">
    <property type="protein sequence ID" value="PJI94595.1"/>
    <property type="molecule type" value="Genomic_DNA"/>
</dbReference>
<evidence type="ECO:0000256" key="4">
    <source>
        <dbReference type="ARBA" id="ARBA00022729"/>
    </source>
</evidence>
<evidence type="ECO:0000256" key="2">
    <source>
        <dbReference type="ARBA" id="ARBA00008610"/>
    </source>
</evidence>
<evidence type="ECO:0000256" key="6">
    <source>
        <dbReference type="ARBA" id="ARBA00023288"/>
    </source>
</evidence>
<reference evidence="9 10" key="1">
    <citation type="submission" date="2017-11" db="EMBL/GenBank/DDBJ databases">
        <title>Genomic Encyclopedia of Archaeal and Bacterial Type Strains, Phase II (KMG-II): From Individual Species to Whole Genera.</title>
        <authorList>
            <person name="Goeker M."/>
        </authorList>
    </citation>
    <scope>NUCLEOTIDE SEQUENCE [LARGE SCALE GENOMIC DNA]</scope>
    <source>
        <strain evidence="9 10">DSM 22413</strain>
    </source>
</reference>
<dbReference type="InterPro" id="IPR003760">
    <property type="entry name" value="PnrA-like"/>
</dbReference>
<gene>
    <name evidence="9" type="ORF">CLV34_0439</name>
</gene>
<dbReference type="OrthoDB" id="9784230at2"/>
<dbReference type="CDD" id="cd06354">
    <property type="entry name" value="PBP1_PrnA-like"/>
    <property type="match status" value="1"/>
</dbReference>
<feature type="chain" id="PRO_5039705227" evidence="7">
    <location>
        <begin position="20"/>
        <end position="368"/>
    </location>
</feature>
<proteinExistence type="inferred from homology"/>
<evidence type="ECO:0000313" key="9">
    <source>
        <dbReference type="EMBL" id="PJI94595.1"/>
    </source>
</evidence>
<organism evidence="9 10">
    <name type="scientific">Luteimicrobium subarcticum</name>
    <dbReference type="NCBI Taxonomy" id="620910"/>
    <lineage>
        <taxon>Bacteria</taxon>
        <taxon>Bacillati</taxon>
        <taxon>Actinomycetota</taxon>
        <taxon>Actinomycetes</taxon>
        <taxon>Micrococcales</taxon>
        <taxon>Luteimicrobium</taxon>
    </lineage>
</organism>
<dbReference type="SUPFAM" id="SSF53822">
    <property type="entry name" value="Periplasmic binding protein-like I"/>
    <property type="match status" value="1"/>
</dbReference>
<keyword evidence="5" id="KW-0472">Membrane</keyword>
<accession>A0A2M8WUH1</accession>
<keyword evidence="3" id="KW-1003">Cell membrane</keyword>
<dbReference type="RefSeq" id="WP_100348600.1">
    <property type="nucleotide sequence ID" value="NZ_PGTZ01000006.1"/>
</dbReference>